<dbReference type="RefSeq" id="WP_195128931.1">
    <property type="nucleotide sequence ID" value="NZ_JADLQX010000005.1"/>
</dbReference>
<protein>
    <submittedName>
        <fullName evidence="2">Uncharacterized protein</fullName>
    </submittedName>
</protein>
<dbReference type="EMBL" id="JADLQX010000005">
    <property type="protein sequence ID" value="MBF6297576.1"/>
    <property type="molecule type" value="Genomic_DNA"/>
</dbReference>
<evidence type="ECO:0000313" key="3">
    <source>
        <dbReference type="Proteomes" id="UP000702209"/>
    </source>
</evidence>
<keyword evidence="3" id="KW-1185">Reference proteome</keyword>
<name>A0ABS0CLX4_9NOCA</name>
<evidence type="ECO:0000313" key="2">
    <source>
        <dbReference type="EMBL" id="MBF6297576.1"/>
    </source>
</evidence>
<comment type="caution">
    <text evidence="2">The sequence shown here is derived from an EMBL/GenBank/DDBJ whole genome shotgun (WGS) entry which is preliminary data.</text>
</comment>
<gene>
    <name evidence="2" type="ORF">IU459_08460</name>
</gene>
<proteinExistence type="predicted"/>
<accession>A0ABS0CLX4</accession>
<feature type="coiled-coil region" evidence="1">
    <location>
        <begin position="5"/>
        <end position="89"/>
    </location>
</feature>
<sequence>MVNYAEEARRLAEENQRRMAILIEEIQEINEQTAARGREFADNLAADMDQFRTEHAAELERARAEAEEKERLEAEAREQREAIARSMAARRANQTVTPVDEEDEESKFYQRKSWLI</sequence>
<keyword evidence="1" id="KW-0175">Coiled coil</keyword>
<reference evidence="2 3" key="1">
    <citation type="submission" date="2020-10" db="EMBL/GenBank/DDBJ databases">
        <title>Identification of Nocardia species via Next-generation sequencing and recognition of intraspecies genetic diversity.</title>
        <authorList>
            <person name="Li P."/>
            <person name="Li P."/>
            <person name="Lu B."/>
        </authorList>
    </citation>
    <scope>NUCLEOTIDE SEQUENCE [LARGE SCALE GENOMIC DNA]</scope>
    <source>
        <strain evidence="2 3">BJ06-0157</strain>
    </source>
</reference>
<evidence type="ECO:0000256" key="1">
    <source>
        <dbReference type="SAM" id="Coils"/>
    </source>
</evidence>
<dbReference type="Proteomes" id="UP000702209">
    <property type="component" value="Unassembled WGS sequence"/>
</dbReference>
<organism evidence="2 3">
    <name type="scientific">Nocardia amamiensis</name>
    <dbReference type="NCBI Taxonomy" id="404578"/>
    <lineage>
        <taxon>Bacteria</taxon>
        <taxon>Bacillati</taxon>
        <taxon>Actinomycetota</taxon>
        <taxon>Actinomycetes</taxon>
        <taxon>Mycobacteriales</taxon>
        <taxon>Nocardiaceae</taxon>
        <taxon>Nocardia</taxon>
    </lineage>
</organism>